<evidence type="ECO:0000256" key="7">
    <source>
        <dbReference type="ARBA" id="ARBA00022771"/>
    </source>
</evidence>
<keyword evidence="7 12" id="KW-0863">Zinc-finger</keyword>
<comment type="subcellular location">
    <subcellularLocation>
        <location evidence="2">Membrane</location>
        <topology evidence="2">Multi-pass membrane protein</topology>
    </subcellularLocation>
</comment>
<evidence type="ECO:0000256" key="5">
    <source>
        <dbReference type="ARBA" id="ARBA00022692"/>
    </source>
</evidence>
<protein>
    <recommendedName>
        <fullName evidence="3">RING-type E3 ubiquitin transferase</fullName>
        <ecNumber evidence="3">2.3.2.27</ecNumber>
    </recommendedName>
</protein>
<dbReference type="InterPro" id="IPR013083">
    <property type="entry name" value="Znf_RING/FYVE/PHD"/>
</dbReference>
<name>A0ABR4C589_9HELO</name>
<keyword evidence="5 14" id="KW-0812">Transmembrane</keyword>
<evidence type="ECO:0000313" key="17">
    <source>
        <dbReference type="Proteomes" id="UP001595075"/>
    </source>
</evidence>
<evidence type="ECO:0000256" key="9">
    <source>
        <dbReference type="ARBA" id="ARBA00022833"/>
    </source>
</evidence>
<dbReference type="PROSITE" id="PS50089">
    <property type="entry name" value="ZF_RING_2"/>
    <property type="match status" value="1"/>
</dbReference>
<dbReference type="EMBL" id="JAZHXI010000013">
    <property type="protein sequence ID" value="KAL2064656.1"/>
    <property type="molecule type" value="Genomic_DNA"/>
</dbReference>
<evidence type="ECO:0000256" key="4">
    <source>
        <dbReference type="ARBA" id="ARBA00022679"/>
    </source>
</evidence>
<evidence type="ECO:0000256" key="11">
    <source>
        <dbReference type="ARBA" id="ARBA00023136"/>
    </source>
</evidence>
<comment type="caution">
    <text evidence="16">The sequence shown here is derived from an EMBL/GenBank/DDBJ whole genome shotgun (WGS) entry which is preliminary data.</text>
</comment>
<keyword evidence="6" id="KW-0479">Metal-binding</keyword>
<sequence>MSTLVIFFAVMGLIIFFIILSGGVGFFKTRSNRAWQERYGPRPAIAGRPRQTRAKGLALAVLDSIPIVKFGSKAKYTDGASKDIELEEGNVVSDRETTTAADTSLGSSKEATNKETDGLLVAGEVPPKAEGSPEIAVSKPSNERECSICISDFVDDEEVRVLPCSHRFHPECIDPWLLNISGTCPICRYDLNPNDPTLPPAVELSSESGFHPEASPIPYVRQQALRDYAAHARFMEASAPNSNALAVPAPAVLQRERISIVSRLRDIRRAHSGADYVTALGHLYRDREHRRSSMESRDMRMSSSTADVIPGVIRPS</sequence>
<evidence type="ECO:0000259" key="15">
    <source>
        <dbReference type="PROSITE" id="PS50089"/>
    </source>
</evidence>
<evidence type="ECO:0000256" key="6">
    <source>
        <dbReference type="ARBA" id="ARBA00022723"/>
    </source>
</evidence>
<dbReference type="InterPro" id="IPR001841">
    <property type="entry name" value="Znf_RING"/>
</dbReference>
<dbReference type="PANTHER" id="PTHR45977">
    <property type="entry name" value="TARGET OF ERK KINASE MPK-1"/>
    <property type="match status" value="1"/>
</dbReference>
<dbReference type="SUPFAM" id="SSF57850">
    <property type="entry name" value="RING/U-box"/>
    <property type="match status" value="1"/>
</dbReference>
<evidence type="ECO:0000256" key="2">
    <source>
        <dbReference type="ARBA" id="ARBA00004141"/>
    </source>
</evidence>
<evidence type="ECO:0000256" key="10">
    <source>
        <dbReference type="ARBA" id="ARBA00022989"/>
    </source>
</evidence>
<reference evidence="16 17" key="1">
    <citation type="journal article" date="2024" name="Commun. Biol.">
        <title>Comparative genomic analysis of thermophilic fungi reveals convergent evolutionary adaptations and gene losses.</title>
        <authorList>
            <person name="Steindorff A.S."/>
            <person name="Aguilar-Pontes M.V."/>
            <person name="Robinson A.J."/>
            <person name="Andreopoulos B."/>
            <person name="LaButti K."/>
            <person name="Kuo A."/>
            <person name="Mondo S."/>
            <person name="Riley R."/>
            <person name="Otillar R."/>
            <person name="Haridas S."/>
            <person name="Lipzen A."/>
            <person name="Grimwood J."/>
            <person name="Schmutz J."/>
            <person name="Clum A."/>
            <person name="Reid I.D."/>
            <person name="Moisan M.C."/>
            <person name="Butler G."/>
            <person name="Nguyen T.T.M."/>
            <person name="Dewar K."/>
            <person name="Conant G."/>
            <person name="Drula E."/>
            <person name="Henrissat B."/>
            <person name="Hansel C."/>
            <person name="Singer S."/>
            <person name="Hutchinson M.I."/>
            <person name="de Vries R.P."/>
            <person name="Natvig D.O."/>
            <person name="Powell A.J."/>
            <person name="Tsang A."/>
            <person name="Grigoriev I.V."/>
        </authorList>
    </citation>
    <scope>NUCLEOTIDE SEQUENCE [LARGE SCALE GENOMIC DNA]</scope>
    <source>
        <strain evidence="16 17">CBS 494.80</strain>
    </source>
</reference>
<gene>
    <name evidence="16" type="ORF">VTL71DRAFT_3794</name>
</gene>
<feature type="region of interest" description="Disordered" evidence="13">
    <location>
        <begin position="90"/>
        <end position="114"/>
    </location>
</feature>
<dbReference type="PANTHER" id="PTHR45977:SF4">
    <property type="entry name" value="RING-TYPE DOMAIN-CONTAINING PROTEIN"/>
    <property type="match status" value="1"/>
</dbReference>
<dbReference type="Proteomes" id="UP001595075">
    <property type="component" value="Unassembled WGS sequence"/>
</dbReference>
<evidence type="ECO:0000256" key="12">
    <source>
        <dbReference type="PROSITE-ProRule" id="PRU00175"/>
    </source>
</evidence>
<comment type="catalytic activity">
    <reaction evidence="1">
        <text>S-ubiquitinyl-[E2 ubiquitin-conjugating enzyme]-L-cysteine + [acceptor protein]-L-lysine = [E2 ubiquitin-conjugating enzyme]-L-cysteine + N(6)-ubiquitinyl-[acceptor protein]-L-lysine.</text>
        <dbReference type="EC" id="2.3.2.27"/>
    </reaction>
</comment>
<dbReference type="Pfam" id="PF13639">
    <property type="entry name" value="zf-RING_2"/>
    <property type="match status" value="1"/>
</dbReference>
<keyword evidence="17" id="KW-1185">Reference proteome</keyword>
<dbReference type="Gene3D" id="3.30.40.10">
    <property type="entry name" value="Zinc/RING finger domain, C3HC4 (zinc finger)"/>
    <property type="match status" value="1"/>
</dbReference>
<feature type="compositionally biased region" description="Polar residues" evidence="13">
    <location>
        <begin position="98"/>
        <end position="110"/>
    </location>
</feature>
<keyword evidence="10 14" id="KW-1133">Transmembrane helix</keyword>
<evidence type="ECO:0000256" key="3">
    <source>
        <dbReference type="ARBA" id="ARBA00012483"/>
    </source>
</evidence>
<dbReference type="CDD" id="cd16454">
    <property type="entry name" value="RING-H2_PA-TM-RING"/>
    <property type="match status" value="1"/>
</dbReference>
<evidence type="ECO:0000256" key="8">
    <source>
        <dbReference type="ARBA" id="ARBA00022786"/>
    </source>
</evidence>
<evidence type="ECO:0000313" key="16">
    <source>
        <dbReference type="EMBL" id="KAL2064656.1"/>
    </source>
</evidence>
<organism evidence="16 17">
    <name type="scientific">Oculimacula yallundae</name>
    <dbReference type="NCBI Taxonomy" id="86028"/>
    <lineage>
        <taxon>Eukaryota</taxon>
        <taxon>Fungi</taxon>
        <taxon>Dikarya</taxon>
        <taxon>Ascomycota</taxon>
        <taxon>Pezizomycotina</taxon>
        <taxon>Leotiomycetes</taxon>
        <taxon>Helotiales</taxon>
        <taxon>Ploettnerulaceae</taxon>
        <taxon>Oculimacula</taxon>
    </lineage>
</organism>
<proteinExistence type="predicted"/>
<evidence type="ECO:0000256" key="13">
    <source>
        <dbReference type="SAM" id="MobiDB-lite"/>
    </source>
</evidence>
<accession>A0ABR4C589</accession>
<keyword evidence="11 14" id="KW-0472">Membrane</keyword>
<keyword evidence="4" id="KW-0808">Transferase</keyword>
<feature type="domain" description="RING-type" evidence="15">
    <location>
        <begin position="146"/>
        <end position="188"/>
    </location>
</feature>
<evidence type="ECO:0000256" key="14">
    <source>
        <dbReference type="SAM" id="Phobius"/>
    </source>
</evidence>
<dbReference type="EC" id="2.3.2.27" evidence="3"/>
<keyword evidence="9" id="KW-0862">Zinc</keyword>
<keyword evidence="8" id="KW-0833">Ubl conjugation pathway</keyword>
<feature type="transmembrane region" description="Helical" evidence="14">
    <location>
        <begin position="6"/>
        <end position="27"/>
    </location>
</feature>
<evidence type="ECO:0000256" key="1">
    <source>
        <dbReference type="ARBA" id="ARBA00000900"/>
    </source>
</evidence>
<dbReference type="SMART" id="SM00184">
    <property type="entry name" value="RING"/>
    <property type="match status" value="1"/>
</dbReference>